<proteinExistence type="predicted"/>
<dbReference type="EC" id="2.7.11.1" evidence="4"/>
<dbReference type="GO" id="GO:0035556">
    <property type="term" value="P:intracellular signal transduction"/>
    <property type="evidence" value="ECO:0007669"/>
    <property type="project" value="TreeGrafter"/>
</dbReference>
<keyword evidence="4" id="KW-0808">Transferase</keyword>
<dbReference type="SMART" id="SM00220">
    <property type="entry name" value="S_TKc"/>
    <property type="match status" value="1"/>
</dbReference>
<evidence type="ECO:0000313" key="5">
    <source>
        <dbReference type="Proteomes" id="UP000244811"/>
    </source>
</evidence>
<feature type="domain" description="Protein kinase" evidence="3">
    <location>
        <begin position="226"/>
        <end position="526"/>
    </location>
</feature>
<dbReference type="GO" id="GO:0005737">
    <property type="term" value="C:cytoplasm"/>
    <property type="evidence" value="ECO:0007669"/>
    <property type="project" value="TreeGrafter"/>
</dbReference>
<dbReference type="Proteomes" id="UP000244811">
    <property type="component" value="Chromosome 4"/>
</dbReference>
<dbReference type="InterPro" id="IPR008271">
    <property type="entry name" value="Ser/Thr_kinase_AS"/>
</dbReference>
<dbReference type="PROSITE" id="PS50011">
    <property type="entry name" value="PROTEIN_KINASE_DOM"/>
    <property type="match status" value="1"/>
</dbReference>
<dbReference type="SUPFAM" id="SSF56112">
    <property type="entry name" value="Protein kinase-like (PK-like)"/>
    <property type="match status" value="1"/>
</dbReference>
<evidence type="ECO:0000256" key="2">
    <source>
        <dbReference type="ARBA" id="ARBA00022840"/>
    </source>
</evidence>
<sequence length="562" mass="64054">MAFNKCKQWNGEFKDIYGMDIEYVKSSEFEKLKDLVTVWEVIRLISKSDINIDDSFEFLSSCKLINGHIGREFDECVEKGLAKANLLFSELVHISSILKQYYMPSVKCNATLVNNNNSNISTNNNATVNTTNNIIKENDLNHITKNPRLFKINRPLRNNVSRTTVSTSNSSKDDKEENGSRCKIKFCNTYKDSNVKISGYGNNDYMYNTSLKYIKRNVPCVIINNYIILHLINEGSVGKVYLAIDYKKNVYAVKIITKSDDYHTFNKIKDELLIASRMKHDNIVETYSILETNSKLLIFMEYCAGGDLITYIRRNGSISEQVVKKMFKMLLRSIKYLHELNVYHRDIKPENILLKPVSRVNGNGSMNGGSNMVVMNNSSKNDPTSINVCNIGGNIIGMNKILTNYVLKLGDFGASVRAKNDTRLYETVGTMSYAAPEVLEGTSGYYGEKADIWSLGVVLFAMLYGQLPYTTQEESVEGILKQIMGRKLTFPRYKTSSEVKQLISMMLEINPQNRIGLKQVYSHEWVTGKRMEIDHIKVLDLKKESMEKEINSTLNIIVDEII</sequence>
<dbReference type="PROSITE" id="PS00108">
    <property type="entry name" value="PROTEIN_KINASE_ST"/>
    <property type="match status" value="1"/>
</dbReference>
<dbReference type="AlphaFoldDB" id="A0A976QTQ5"/>
<evidence type="ECO:0000259" key="3">
    <source>
        <dbReference type="PROSITE" id="PS50011"/>
    </source>
</evidence>
<keyword evidence="2" id="KW-0067">ATP-binding</keyword>
<dbReference type="EMBL" id="CP056072">
    <property type="protein sequence ID" value="UKK02442.2"/>
    <property type="molecule type" value="Genomic_DNA"/>
</dbReference>
<keyword evidence="4" id="KW-0418">Kinase</keyword>
<evidence type="ECO:0000256" key="1">
    <source>
        <dbReference type="ARBA" id="ARBA00022741"/>
    </source>
</evidence>
<keyword evidence="1" id="KW-0547">Nucleotide-binding</keyword>
<organism evidence="4 5">
    <name type="scientific">Theileria orientalis</name>
    <dbReference type="NCBI Taxonomy" id="68886"/>
    <lineage>
        <taxon>Eukaryota</taxon>
        <taxon>Sar</taxon>
        <taxon>Alveolata</taxon>
        <taxon>Apicomplexa</taxon>
        <taxon>Aconoidasida</taxon>
        <taxon>Piroplasmida</taxon>
        <taxon>Theileriidae</taxon>
        <taxon>Theileria</taxon>
    </lineage>
</organism>
<dbReference type="Pfam" id="PF00069">
    <property type="entry name" value="Pkinase"/>
    <property type="match status" value="2"/>
</dbReference>
<dbReference type="PANTHER" id="PTHR24346">
    <property type="entry name" value="MAP/MICROTUBULE AFFINITY-REGULATING KINASE"/>
    <property type="match status" value="1"/>
</dbReference>
<dbReference type="InterPro" id="IPR011009">
    <property type="entry name" value="Kinase-like_dom_sf"/>
</dbReference>
<keyword evidence="4" id="KW-0723">Serine/threonine-protein kinase</keyword>
<accession>A0A976QTQ5</accession>
<evidence type="ECO:0000313" key="4">
    <source>
        <dbReference type="EMBL" id="UKK02442.2"/>
    </source>
</evidence>
<dbReference type="GO" id="GO:0004674">
    <property type="term" value="F:protein serine/threonine kinase activity"/>
    <property type="evidence" value="ECO:0007669"/>
    <property type="project" value="UniProtKB-KW"/>
</dbReference>
<reference evidence="4" key="1">
    <citation type="submission" date="2022-07" db="EMBL/GenBank/DDBJ databases">
        <title>Evaluation of T. orientalis genome assembly methods using nanopore sequencing and analysis of variation between genomes.</title>
        <authorList>
            <person name="Yam J."/>
            <person name="Micallef M.L."/>
            <person name="Liu M."/>
            <person name="Djordjevic S.P."/>
            <person name="Bogema D.R."/>
            <person name="Jenkins C."/>
        </authorList>
    </citation>
    <scope>NUCLEOTIDE SEQUENCE</scope>
    <source>
        <strain evidence="4">Goon Nure</strain>
    </source>
</reference>
<dbReference type="PANTHER" id="PTHR24346:SF30">
    <property type="entry name" value="MATERNAL EMBRYONIC LEUCINE ZIPPER KINASE"/>
    <property type="match status" value="1"/>
</dbReference>
<dbReference type="Gene3D" id="1.10.510.10">
    <property type="entry name" value="Transferase(Phosphotransferase) domain 1"/>
    <property type="match status" value="2"/>
</dbReference>
<dbReference type="InterPro" id="IPR000719">
    <property type="entry name" value="Prot_kinase_dom"/>
</dbReference>
<dbReference type="GO" id="GO:0005524">
    <property type="term" value="F:ATP binding"/>
    <property type="evidence" value="ECO:0007669"/>
    <property type="project" value="UniProtKB-KW"/>
</dbReference>
<protein>
    <submittedName>
        <fullName evidence="4">Non-specific serine/threonine protein kinase</fullName>
        <ecNumber evidence="4">2.7.11.1</ecNumber>
    </submittedName>
</protein>
<gene>
    <name evidence="4" type="ORF">MACK_002535</name>
</gene>
<name>A0A976QTQ5_THEOR</name>